<dbReference type="EC" id="2.7.1.67" evidence="4"/>
<reference evidence="4 5" key="1">
    <citation type="journal article" date="2013" name="BMC Genomics">
        <title>Reconstruction of the lipid metabolism for the microalga Monoraphidium neglectum from its genome sequence reveals characteristics suitable for biofuel production.</title>
        <authorList>
            <person name="Bogen C."/>
            <person name="Al-Dilaimi A."/>
            <person name="Albersmeier A."/>
            <person name="Wichmann J."/>
            <person name="Grundmann M."/>
            <person name="Rupp O."/>
            <person name="Lauersen K.J."/>
            <person name="Blifernez-Klassen O."/>
            <person name="Kalinowski J."/>
            <person name="Goesmann A."/>
            <person name="Mussgnug J.H."/>
            <person name="Kruse O."/>
        </authorList>
    </citation>
    <scope>NUCLEOTIDE SEQUENCE [LARGE SCALE GENOMIC DNA]</scope>
    <source>
        <strain evidence="4 5">SAG 48.87</strain>
    </source>
</reference>
<name>A0A0D2JXD9_9CHLO</name>
<dbReference type="Gene3D" id="1.10.1070.11">
    <property type="entry name" value="Phosphatidylinositol 3-/4-kinase, catalytic domain"/>
    <property type="match status" value="1"/>
</dbReference>
<dbReference type="GO" id="GO:0016020">
    <property type="term" value="C:membrane"/>
    <property type="evidence" value="ECO:0007669"/>
    <property type="project" value="TreeGrafter"/>
</dbReference>
<dbReference type="STRING" id="145388.A0A0D2JXD9"/>
<sequence>MLDDQGRVIHIDFGFMLTNAPGRLPGGVGFENAPMKLTREVLEVIGSDSNGAPSEMFDYFKVLCIQGFLAARKQRDRIVTPVQVMARSGFPCFQGGGDRAVRALAARFAPALSEGEVVQHVLGLIGDSLDSWSTRQYDYYQRVLNGIL</sequence>
<dbReference type="AlphaFoldDB" id="A0A0D2JXD9"/>
<evidence type="ECO:0000256" key="1">
    <source>
        <dbReference type="ARBA" id="ARBA00022679"/>
    </source>
</evidence>
<feature type="domain" description="PI3K/PI4K catalytic" evidence="3">
    <location>
        <begin position="1"/>
        <end position="133"/>
    </location>
</feature>
<dbReference type="InterPro" id="IPR000403">
    <property type="entry name" value="PI3/4_kinase_cat_dom"/>
</dbReference>
<dbReference type="InterPro" id="IPR015433">
    <property type="entry name" value="PI3/4_kinase"/>
</dbReference>
<dbReference type="GO" id="GO:0048015">
    <property type="term" value="P:phosphatidylinositol-mediated signaling"/>
    <property type="evidence" value="ECO:0007669"/>
    <property type="project" value="TreeGrafter"/>
</dbReference>
<dbReference type="RefSeq" id="XP_013902307.1">
    <property type="nucleotide sequence ID" value="XM_014046853.1"/>
</dbReference>
<keyword evidence="5" id="KW-1185">Reference proteome</keyword>
<keyword evidence="1 4" id="KW-0808">Transferase</keyword>
<dbReference type="GO" id="GO:0005737">
    <property type="term" value="C:cytoplasm"/>
    <property type="evidence" value="ECO:0007669"/>
    <property type="project" value="TreeGrafter"/>
</dbReference>
<dbReference type="PANTHER" id="PTHR10048">
    <property type="entry name" value="PHOSPHATIDYLINOSITOL KINASE"/>
    <property type="match status" value="1"/>
</dbReference>
<keyword evidence="2 4" id="KW-0418">Kinase</keyword>
<dbReference type="GO" id="GO:0004430">
    <property type="term" value="F:1-phosphatidylinositol 4-kinase activity"/>
    <property type="evidence" value="ECO:0007669"/>
    <property type="project" value="UniProtKB-EC"/>
</dbReference>
<dbReference type="OrthoDB" id="10264149at2759"/>
<dbReference type="GO" id="GO:0046854">
    <property type="term" value="P:phosphatidylinositol phosphate biosynthetic process"/>
    <property type="evidence" value="ECO:0007669"/>
    <property type="project" value="InterPro"/>
</dbReference>
<dbReference type="PROSITE" id="PS50290">
    <property type="entry name" value="PI3_4_KINASE_3"/>
    <property type="match status" value="1"/>
</dbReference>
<protein>
    <submittedName>
        <fullName evidence="4">Phosphatidylinositol 4-kinase</fullName>
        <ecNumber evidence="4">2.7.1.67</ecNumber>
    </submittedName>
</protein>
<evidence type="ECO:0000256" key="2">
    <source>
        <dbReference type="ARBA" id="ARBA00022777"/>
    </source>
</evidence>
<organism evidence="4 5">
    <name type="scientific">Monoraphidium neglectum</name>
    <dbReference type="NCBI Taxonomy" id="145388"/>
    <lineage>
        <taxon>Eukaryota</taxon>
        <taxon>Viridiplantae</taxon>
        <taxon>Chlorophyta</taxon>
        <taxon>core chlorophytes</taxon>
        <taxon>Chlorophyceae</taxon>
        <taxon>CS clade</taxon>
        <taxon>Sphaeropleales</taxon>
        <taxon>Selenastraceae</taxon>
        <taxon>Monoraphidium</taxon>
    </lineage>
</organism>
<dbReference type="SMART" id="SM00146">
    <property type="entry name" value="PI3Kc"/>
    <property type="match status" value="1"/>
</dbReference>
<dbReference type="InterPro" id="IPR036940">
    <property type="entry name" value="PI3/4_kinase_cat_sf"/>
</dbReference>
<proteinExistence type="predicted"/>
<dbReference type="SUPFAM" id="SSF56112">
    <property type="entry name" value="Protein kinase-like (PK-like)"/>
    <property type="match status" value="1"/>
</dbReference>
<dbReference type="Proteomes" id="UP000054498">
    <property type="component" value="Unassembled WGS sequence"/>
</dbReference>
<dbReference type="InterPro" id="IPR011009">
    <property type="entry name" value="Kinase-like_dom_sf"/>
</dbReference>
<evidence type="ECO:0000259" key="3">
    <source>
        <dbReference type="PROSITE" id="PS50290"/>
    </source>
</evidence>
<dbReference type="EMBL" id="KK100879">
    <property type="protein sequence ID" value="KIZ03288.1"/>
    <property type="molecule type" value="Genomic_DNA"/>
</dbReference>
<dbReference type="GeneID" id="25737549"/>
<gene>
    <name evidence="4" type="ORF">MNEG_4672</name>
</gene>
<dbReference type="PANTHER" id="PTHR10048:SF22">
    <property type="entry name" value="PHOSPHATIDYLINOSITOL 4-KINASE BETA"/>
    <property type="match status" value="1"/>
</dbReference>
<dbReference type="Pfam" id="PF00454">
    <property type="entry name" value="PI3_PI4_kinase"/>
    <property type="match status" value="1"/>
</dbReference>
<evidence type="ECO:0000313" key="4">
    <source>
        <dbReference type="EMBL" id="KIZ03288.1"/>
    </source>
</evidence>
<dbReference type="KEGG" id="mng:MNEG_4672"/>
<accession>A0A0D2JXD9</accession>
<evidence type="ECO:0000313" key="5">
    <source>
        <dbReference type="Proteomes" id="UP000054498"/>
    </source>
</evidence>